<dbReference type="InterPro" id="IPR027417">
    <property type="entry name" value="P-loop_NTPase"/>
</dbReference>
<dbReference type="Pfam" id="PF24883">
    <property type="entry name" value="NPHP3_N"/>
    <property type="match status" value="1"/>
</dbReference>
<dbReference type="SUPFAM" id="SSF52540">
    <property type="entry name" value="P-loop containing nucleoside triphosphate hydrolases"/>
    <property type="match status" value="1"/>
</dbReference>
<organism evidence="3 4">
    <name type="scientific">Hyaloscypha hepaticicola</name>
    <dbReference type="NCBI Taxonomy" id="2082293"/>
    <lineage>
        <taxon>Eukaryota</taxon>
        <taxon>Fungi</taxon>
        <taxon>Dikarya</taxon>
        <taxon>Ascomycota</taxon>
        <taxon>Pezizomycotina</taxon>
        <taxon>Leotiomycetes</taxon>
        <taxon>Helotiales</taxon>
        <taxon>Hyaloscyphaceae</taxon>
        <taxon>Hyaloscypha</taxon>
    </lineage>
</organism>
<evidence type="ECO:0000313" key="3">
    <source>
        <dbReference type="EMBL" id="PMD16833.1"/>
    </source>
</evidence>
<evidence type="ECO:0000313" key="4">
    <source>
        <dbReference type="Proteomes" id="UP000235672"/>
    </source>
</evidence>
<gene>
    <name evidence="3" type="ORF">NA56DRAFT_752812</name>
</gene>
<dbReference type="OrthoDB" id="194358at2759"/>
<dbReference type="EMBL" id="KZ613503">
    <property type="protein sequence ID" value="PMD16833.1"/>
    <property type="molecule type" value="Genomic_DNA"/>
</dbReference>
<dbReference type="PANTHER" id="PTHR10039:SF15">
    <property type="entry name" value="NACHT DOMAIN-CONTAINING PROTEIN"/>
    <property type="match status" value="1"/>
</dbReference>
<dbReference type="InterPro" id="IPR007111">
    <property type="entry name" value="NACHT_NTPase"/>
</dbReference>
<accession>A0A2J6PS31</accession>
<evidence type="ECO:0000256" key="1">
    <source>
        <dbReference type="ARBA" id="ARBA00022737"/>
    </source>
</evidence>
<feature type="domain" description="NACHT" evidence="2">
    <location>
        <begin position="189"/>
        <end position="331"/>
    </location>
</feature>
<sequence length="393" mass="44033">MSDHLSVAASIAGLITIADIVYLESDDYKFNPATQIHYVNACQKSLLRIQEQLDAADPTSTSGATKLKKKLKWPFEKHKTEELLADIEKHKATMTLAMSADQMSVLLDLLRRGEVIQKKADRIHSSVLEMQGVQHRLVGDKTKQKMLQYLGKLDIENWQRPNLALRQPGTGIWFTDGEEFNAWTSTGNSKLWIYGIPGAGKTILVSSIIQELSNSVGDGRAFFYCDYKDPQTHDPVTIFGALAKQLAVQNELCPQELERFYTAHIGLDGLERRAKPDELCELIRSLAMHLDESMIIVDGLDEISRDRSDVTRLLAELSKCLSIKVILSSRPEIDIRRRLSSFTPISIAACSADLQLYVASEIEKRISSGSLTISDPLLKEEIMRTLVERAEGM</sequence>
<protein>
    <recommendedName>
        <fullName evidence="2">NACHT domain-containing protein</fullName>
    </recommendedName>
</protein>
<keyword evidence="4" id="KW-1185">Reference proteome</keyword>
<name>A0A2J6PS31_9HELO</name>
<dbReference type="PROSITE" id="PS50837">
    <property type="entry name" value="NACHT"/>
    <property type="match status" value="1"/>
</dbReference>
<dbReference type="Gene3D" id="3.40.50.300">
    <property type="entry name" value="P-loop containing nucleotide triphosphate hydrolases"/>
    <property type="match status" value="1"/>
</dbReference>
<reference evidence="3 4" key="1">
    <citation type="submission" date="2016-05" db="EMBL/GenBank/DDBJ databases">
        <title>A degradative enzymes factory behind the ericoid mycorrhizal symbiosis.</title>
        <authorList>
            <consortium name="DOE Joint Genome Institute"/>
            <person name="Martino E."/>
            <person name="Morin E."/>
            <person name="Grelet G."/>
            <person name="Kuo A."/>
            <person name="Kohler A."/>
            <person name="Daghino S."/>
            <person name="Barry K."/>
            <person name="Choi C."/>
            <person name="Cichocki N."/>
            <person name="Clum A."/>
            <person name="Copeland A."/>
            <person name="Hainaut M."/>
            <person name="Haridas S."/>
            <person name="Labutti K."/>
            <person name="Lindquist E."/>
            <person name="Lipzen A."/>
            <person name="Khouja H.-R."/>
            <person name="Murat C."/>
            <person name="Ohm R."/>
            <person name="Olson A."/>
            <person name="Spatafora J."/>
            <person name="Veneault-Fourrey C."/>
            <person name="Henrissat B."/>
            <person name="Grigoriev I."/>
            <person name="Martin F."/>
            <person name="Perotto S."/>
        </authorList>
    </citation>
    <scope>NUCLEOTIDE SEQUENCE [LARGE SCALE GENOMIC DNA]</scope>
    <source>
        <strain evidence="3 4">UAMH 7357</strain>
    </source>
</reference>
<dbReference type="AlphaFoldDB" id="A0A2J6PS31"/>
<dbReference type="PANTHER" id="PTHR10039">
    <property type="entry name" value="AMELOGENIN"/>
    <property type="match status" value="1"/>
</dbReference>
<proteinExistence type="predicted"/>
<dbReference type="InterPro" id="IPR056884">
    <property type="entry name" value="NPHP3-like_N"/>
</dbReference>
<evidence type="ECO:0000259" key="2">
    <source>
        <dbReference type="PROSITE" id="PS50837"/>
    </source>
</evidence>
<dbReference type="Proteomes" id="UP000235672">
    <property type="component" value="Unassembled WGS sequence"/>
</dbReference>
<keyword evidence="1" id="KW-0677">Repeat</keyword>